<keyword evidence="3" id="KW-0378">Hydrolase</keyword>
<dbReference type="InterPro" id="IPR035669">
    <property type="entry name" value="SGNH_plant_lipase-like"/>
</dbReference>
<dbReference type="PANTHER" id="PTHR22835">
    <property type="entry name" value="ZINC FINGER FYVE DOMAIN CONTAINING PROTEIN"/>
    <property type="match status" value="1"/>
</dbReference>
<dbReference type="PANTHER" id="PTHR22835:SF659">
    <property type="entry name" value="GDSL LIPASE_ACYLHYDROLASE, PUTATIVE (AFU_ORTHOLOGUE AFUA_2G00510)-RELATED"/>
    <property type="match status" value="1"/>
</dbReference>
<accession>A0A9D4ZPJ6</accession>
<dbReference type="OrthoDB" id="1600564at2759"/>
<feature type="signal peptide" evidence="4">
    <location>
        <begin position="1"/>
        <end position="33"/>
    </location>
</feature>
<name>A0A9D4ZPJ6_ADICA</name>
<dbReference type="SUPFAM" id="SSF52266">
    <property type="entry name" value="SGNH hydrolase"/>
    <property type="match status" value="1"/>
</dbReference>
<proteinExistence type="inferred from homology"/>
<dbReference type="AlphaFoldDB" id="A0A9D4ZPJ6"/>
<organism evidence="5 6">
    <name type="scientific">Adiantum capillus-veneris</name>
    <name type="common">Maidenhair fern</name>
    <dbReference type="NCBI Taxonomy" id="13818"/>
    <lineage>
        <taxon>Eukaryota</taxon>
        <taxon>Viridiplantae</taxon>
        <taxon>Streptophyta</taxon>
        <taxon>Embryophyta</taxon>
        <taxon>Tracheophyta</taxon>
        <taxon>Polypodiopsida</taxon>
        <taxon>Polypodiidae</taxon>
        <taxon>Polypodiales</taxon>
        <taxon>Pteridineae</taxon>
        <taxon>Pteridaceae</taxon>
        <taxon>Vittarioideae</taxon>
        <taxon>Adiantum</taxon>
    </lineage>
</organism>
<dbReference type="GO" id="GO:0016788">
    <property type="term" value="F:hydrolase activity, acting on ester bonds"/>
    <property type="evidence" value="ECO:0007669"/>
    <property type="project" value="InterPro"/>
</dbReference>
<dbReference type="Gene3D" id="3.40.50.1110">
    <property type="entry name" value="SGNH hydrolase"/>
    <property type="match status" value="1"/>
</dbReference>
<evidence type="ECO:0000256" key="2">
    <source>
        <dbReference type="ARBA" id="ARBA00022729"/>
    </source>
</evidence>
<feature type="chain" id="PRO_5038351070" description="GDSL esterase/lipase" evidence="4">
    <location>
        <begin position="34"/>
        <end position="392"/>
    </location>
</feature>
<evidence type="ECO:0008006" key="7">
    <source>
        <dbReference type="Google" id="ProtNLM"/>
    </source>
</evidence>
<gene>
    <name evidence="5" type="ORF">GOP47_0002852</name>
</gene>
<dbReference type="CDD" id="cd01837">
    <property type="entry name" value="SGNH_plant_lipase_like"/>
    <property type="match status" value="1"/>
</dbReference>
<protein>
    <recommendedName>
        <fullName evidence="7">GDSL esterase/lipase</fullName>
    </recommendedName>
</protein>
<dbReference type="Pfam" id="PF00657">
    <property type="entry name" value="Lipase_GDSL"/>
    <property type="match status" value="1"/>
</dbReference>
<evidence type="ECO:0000256" key="3">
    <source>
        <dbReference type="ARBA" id="ARBA00022801"/>
    </source>
</evidence>
<comment type="caution">
    <text evidence="5">The sequence shown here is derived from an EMBL/GenBank/DDBJ whole genome shotgun (WGS) entry which is preliminary data.</text>
</comment>
<dbReference type="Proteomes" id="UP000886520">
    <property type="component" value="Chromosome 3"/>
</dbReference>
<keyword evidence="2 4" id="KW-0732">Signal</keyword>
<dbReference type="InterPro" id="IPR036514">
    <property type="entry name" value="SGNH_hydro_sf"/>
</dbReference>
<evidence type="ECO:0000256" key="1">
    <source>
        <dbReference type="ARBA" id="ARBA00008668"/>
    </source>
</evidence>
<dbReference type="EMBL" id="JABFUD020000002">
    <property type="protein sequence ID" value="KAI5083109.1"/>
    <property type="molecule type" value="Genomic_DNA"/>
</dbReference>
<evidence type="ECO:0000256" key="4">
    <source>
        <dbReference type="SAM" id="SignalP"/>
    </source>
</evidence>
<comment type="similarity">
    <text evidence="1">Belongs to the 'GDSL' lipolytic enzyme family.</text>
</comment>
<keyword evidence="6" id="KW-1185">Reference proteome</keyword>
<evidence type="ECO:0000313" key="6">
    <source>
        <dbReference type="Proteomes" id="UP000886520"/>
    </source>
</evidence>
<evidence type="ECO:0000313" key="5">
    <source>
        <dbReference type="EMBL" id="KAI5083109.1"/>
    </source>
</evidence>
<dbReference type="InterPro" id="IPR001087">
    <property type="entry name" value="GDSL"/>
</dbReference>
<reference evidence="5" key="1">
    <citation type="submission" date="2021-01" db="EMBL/GenBank/DDBJ databases">
        <title>Adiantum capillus-veneris genome.</title>
        <authorList>
            <person name="Fang Y."/>
            <person name="Liao Q."/>
        </authorList>
    </citation>
    <scope>NUCLEOTIDE SEQUENCE</scope>
    <source>
        <strain evidence="5">H3</strain>
        <tissue evidence="5">Leaf</tissue>
    </source>
</reference>
<sequence length="392" mass="42468">MVFLQLCAHPAPGFLSILSFLLLIICLQQQAVADATASQPCFPALFVFGNSLSDTGNGVLTGNVLFTRASQNPYGATFPGHPSGRFSDGRLLVDFLAEYVGLPPVNPSLDSGADFSRGVNYAIAGAAALNASELRSLLVGIVGRDYSLEVQLGWHLSLKASGNGIKKPSRDAYSTGLYVLEFGGNDYINALRLSLYSPLQVSSVFVPLVISKIRDITTRLYTHGARHFLFVSITPLGCSPVFLASGRNGEKDSFGCLKDINSLSYKHGSELVKLAKDLRVTLPDADFVVVDYYDAYEHILENSDSYGFTNTLDACCGAGQDFSNNFNLLLFCNKKTSTKIPSGLCPDPNVYLNWDGIHFTDRFNSLVFDITIGGKAPYLYPPEGFSMCRPGI</sequence>